<dbReference type="SMART" id="SM00530">
    <property type="entry name" value="HTH_XRE"/>
    <property type="match status" value="1"/>
</dbReference>
<sequence>MFPEQLKALRKGSGLTLSQLAKQLNEMNIDDELKTHPNSGPQIGSWERGINTPSYAEVMKLAIFFGVSLDFMVGRVNQQIDIEKIFTLNNDLVFDGKQLSSKERAESYSILKAYFIGKGLTNVHGSDNKESKGYKEITFSLGDRKATD</sequence>
<evidence type="ECO:0000259" key="1">
    <source>
        <dbReference type="PROSITE" id="PS50943"/>
    </source>
</evidence>
<protein>
    <submittedName>
        <fullName evidence="2">Cro CI family transcriptional regulator</fullName>
    </submittedName>
</protein>
<dbReference type="PATRIC" id="fig|1618.3.peg.1530"/>
<evidence type="ECO:0000313" key="3">
    <source>
        <dbReference type="Proteomes" id="UP000051727"/>
    </source>
</evidence>
<evidence type="ECO:0000313" key="2">
    <source>
        <dbReference type="EMBL" id="KRN26796.1"/>
    </source>
</evidence>
<dbReference type="InterPro" id="IPR001387">
    <property type="entry name" value="Cro/C1-type_HTH"/>
</dbReference>
<reference evidence="2 3" key="1">
    <citation type="journal article" date="2015" name="Genome Announc.">
        <title>Expanding the biotechnology potential of lactobacilli through comparative genomics of 213 strains and associated genera.</title>
        <authorList>
            <person name="Sun Z."/>
            <person name="Harris H.M."/>
            <person name="McCann A."/>
            <person name="Guo C."/>
            <person name="Argimon S."/>
            <person name="Zhang W."/>
            <person name="Yang X."/>
            <person name="Jeffery I.B."/>
            <person name="Cooney J.C."/>
            <person name="Kagawa T.F."/>
            <person name="Liu W."/>
            <person name="Song Y."/>
            <person name="Salvetti E."/>
            <person name="Wrobel A."/>
            <person name="Rasinkangas P."/>
            <person name="Parkhill J."/>
            <person name="Rea M.C."/>
            <person name="O'Sullivan O."/>
            <person name="Ritari J."/>
            <person name="Douillard F.P."/>
            <person name="Paul Ross R."/>
            <person name="Yang R."/>
            <person name="Briner A.E."/>
            <person name="Felis G.E."/>
            <person name="de Vos W.M."/>
            <person name="Barrangou R."/>
            <person name="Klaenhammer T.R."/>
            <person name="Caufield P.W."/>
            <person name="Cui Y."/>
            <person name="Zhang H."/>
            <person name="O'Toole P.W."/>
        </authorList>
    </citation>
    <scope>NUCLEOTIDE SEQUENCE [LARGE SCALE GENOMIC DNA]</scope>
    <source>
        <strain evidence="2 3">ATCC 27304</strain>
    </source>
</reference>
<dbReference type="GO" id="GO:0003677">
    <property type="term" value="F:DNA binding"/>
    <property type="evidence" value="ECO:0007669"/>
    <property type="project" value="InterPro"/>
</dbReference>
<name>A0A0R2FPB6_9LACO</name>
<proteinExistence type="predicted"/>
<comment type="caution">
    <text evidence="2">The sequence shown here is derived from an EMBL/GenBank/DDBJ whole genome shotgun (WGS) entry which is preliminary data.</text>
</comment>
<dbReference type="AlphaFoldDB" id="A0A0R2FPB6"/>
<dbReference type="Pfam" id="PF01381">
    <property type="entry name" value="HTH_3"/>
    <property type="match status" value="1"/>
</dbReference>
<dbReference type="Gene3D" id="1.10.260.40">
    <property type="entry name" value="lambda repressor-like DNA-binding domains"/>
    <property type="match status" value="1"/>
</dbReference>
<gene>
    <name evidence="2" type="ORF">IV36_GL001512</name>
</gene>
<dbReference type="InterPro" id="IPR010982">
    <property type="entry name" value="Lambda_DNA-bd_dom_sf"/>
</dbReference>
<dbReference type="PROSITE" id="PS50943">
    <property type="entry name" value="HTH_CROC1"/>
    <property type="match status" value="1"/>
</dbReference>
<dbReference type="SUPFAM" id="SSF47413">
    <property type="entry name" value="lambda repressor-like DNA-binding domains"/>
    <property type="match status" value="1"/>
</dbReference>
<dbReference type="CDD" id="cd00093">
    <property type="entry name" value="HTH_XRE"/>
    <property type="match status" value="1"/>
</dbReference>
<dbReference type="OrthoDB" id="8115576at2"/>
<dbReference type="STRING" id="1618.IV36_GL001512"/>
<dbReference type="EMBL" id="JQAR01000033">
    <property type="protein sequence ID" value="KRN26796.1"/>
    <property type="molecule type" value="Genomic_DNA"/>
</dbReference>
<dbReference type="RefSeq" id="WP_056992382.1">
    <property type="nucleotide sequence ID" value="NZ_JATAAJ010000002.1"/>
</dbReference>
<feature type="domain" description="HTH cro/C1-type" evidence="1">
    <location>
        <begin position="6"/>
        <end position="72"/>
    </location>
</feature>
<dbReference type="Proteomes" id="UP000051727">
    <property type="component" value="Unassembled WGS sequence"/>
</dbReference>
<organism evidence="2 3">
    <name type="scientific">Liquorilactobacillus mali</name>
    <dbReference type="NCBI Taxonomy" id="1618"/>
    <lineage>
        <taxon>Bacteria</taxon>
        <taxon>Bacillati</taxon>
        <taxon>Bacillota</taxon>
        <taxon>Bacilli</taxon>
        <taxon>Lactobacillales</taxon>
        <taxon>Lactobacillaceae</taxon>
        <taxon>Liquorilactobacillus</taxon>
    </lineage>
</organism>
<accession>A0A0R2FPB6</accession>